<reference evidence="2" key="1">
    <citation type="journal article" date="2016" name="Nat. Biotechnol.">
        <title>Sequencing wild and cultivated cassava and related species reveals extensive interspecific hybridization and genetic diversity.</title>
        <authorList>
            <person name="Bredeson J.V."/>
            <person name="Lyons J.B."/>
            <person name="Prochnik S.E."/>
            <person name="Wu G.A."/>
            <person name="Ha C.M."/>
            <person name="Edsinger-Gonzales E."/>
            <person name="Grimwood J."/>
            <person name="Schmutz J."/>
            <person name="Rabbi I.Y."/>
            <person name="Egesi C."/>
            <person name="Nauluvula P."/>
            <person name="Lebot V."/>
            <person name="Ndunguru J."/>
            <person name="Mkamilo G."/>
            <person name="Bart R.S."/>
            <person name="Setter T.L."/>
            <person name="Gleadow R.M."/>
            <person name="Kulakow P."/>
            <person name="Ferguson M.E."/>
            <person name="Rounsley S."/>
            <person name="Rokhsar D.S."/>
        </authorList>
    </citation>
    <scope>NUCLEOTIDE SEQUENCE [LARGE SCALE GENOMIC DNA]</scope>
    <source>
        <strain evidence="2">cv. AM560-2</strain>
    </source>
</reference>
<protein>
    <submittedName>
        <fullName evidence="1">Uncharacterized protein</fullName>
    </submittedName>
</protein>
<accession>A0ACB7I5F4</accession>
<comment type="caution">
    <text evidence="1">The sequence shown here is derived from an EMBL/GenBank/DDBJ whole genome shotgun (WGS) entry which is preliminary data.</text>
</comment>
<dbReference type="Proteomes" id="UP000091857">
    <property type="component" value="Chromosome 3"/>
</dbReference>
<proteinExistence type="predicted"/>
<name>A0ACB7I5F4_MANES</name>
<gene>
    <name evidence="1" type="ORF">MANES_03G137400v8</name>
</gene>
<evidence type="ECO:0000313" key="2">
    <source>
        <dbReference type="Proteomes" id="UP000091857"/>
    </source>
</evidence>
<keyword evidence="2" id="KW-1185">Reference proteome</keyword>
<dbReference type="EMBL" id="CM004389">
    <property type="protein sequence ID" value="KAG8658301.1"/>
    <property type="molecule type" value="Genomic_DNA"/>
</dbReference>
<evidence type="ECO:0000313" key="1">
    <source>
        <dbReference type="EMBL" id="KAG8658301.1"/>
    </source>
</evidence>
<sequence>MRIRKFELFLKALTHITVFLLITECLGKELSETEAFFKFIRAVDPQNVLQESWNGTVPHPCSNKWKGVNCNLQTNTIAEIRLENLYLSGIIDADSLCKLQNLQVLSLAKNLIHGNIPHSISKCRSITYLNLSSNLLTGRVFVDLTKLKHLQTLDISRNHFTGAIPLSRQGFKDPDEDVMKQSATQTYNLRKLLRAVDHEAVGDSSTDYGDSEPPIGSEPADSGKNPWYKQLFELMPFILGIAIVILFFVVVYFVTRNVSEAAKEKEILKSLAHSPKNSPPPVHKEDIIKPDEEGRSELVFFVEEQETFKLDDLFEATADLRSQTLYSSLYKVTLKNNAVYAVKRLKKLQVSFDEFGQIMKQIGNLKHPNILPLVGYNSTSEEKLLIYKYQSNGSLLNLLEDYIEGKKVFPWKLRLSIASGIAKALDFIYQNKFHNKGTISHGNIKSSNILLGENDEPLISEYGFTKFLDPTKASLFSSNGYTAPEKTSSEQGDIFSFGIILLELLTGKTVEKSGIDLPKWVRSMVREEWTGEVFDKEVNNAARESAFPLLNIALKCVSNKAEDRPSMAEVMEKIEEIVNVHDDVSISSMASLESSPQDCCLLHTVIPETWDTPGSNY</sequence>
<organism evidence="1 2">
    <name type="scientific">Manihot esculenta</name>
    <name type="common">Cassava</name>
    <name type="synonym">Jatropha manihot</name>
    <dbReference type="NCBI Taxonomy" id="3983"/>
    <lineage>
        <taxon>Eukaryota</taxon>
        <taxon>Viridiplantae</taxon>
        <taxon>Streptophyta</taxon>
        <taxon>Embryophyta</taxon>
        <taxon>Tracheophyta</taxon>
        <taxon>Spermatophyta</taxon>
        <taxon>Magnoliopsida</taxon>
        <taxon>eudicotyledons</taxon>
        <taxon>Gunneridae</taxon>
        <taxon>Pentapetalae</taxon>
        <taxon>rosids</taxon>
        <taxon>fabids</taxon>
        <taxon>Malpighiales</taxon>
        <taxon>Euphorbiaceae</taxon>
        <taxon>Crotonoideae</taxon>
        <taxon>Manihoteae</taxon>
        <taxon>Manihot</taxon>
    </lineage>
</organism>